<dbReference type="GO" id="GO:0005886">
    <property type="term" value="C:plasma membrane"/>
    <property type="evidence" value="ECO:0007669"/>
    <property type="project" value="UniProtKB-SubCell"/>
</dbReference>
<keyword evidence="4 9" id="KW-0812">Transmembrane</keyword>
<evidence type="ECO:0000256" key="6">
    <source>
        <dbReference type="ARBA" id="ARBA00022989"/>
    </source>
</evidence>
<evidence type="ECO:0000256" key="3">
    <source>
        <dbReference type="ARBA" id="ARBA00022475"/>
    </source>
</evidence>
<dbReference type="GO" id="GO:0043952">
    <property type="term" value="P:protein transport by the Sec complex"/>
    <property type="evidence" value="ECO:0007669"/>
    <property type="project" value="UniProtKB-UniRule"/>
</dbReference>
<feature type="transmembrane region" description="Helical" evidence="9">
    <location>
        <begin position="272"/>
        <end position="290"/>
    </location>
</feature>
<dbReference type="Pfam" id="PF02355">
    <property type="entry name" value="SecD_SecF_C"/>
    <property type="match status" value="1"/>
</dbReference>
<proteinExistence type="inferred from homology"/>
<feature type="domain" description="Protein export membrane protein SecD/SecF C-terminal" evidence="10">
    <location>
        <begin position="253"/>
        <end position="421"/>
    </location>
</feature>
<sequence length="438" mass="47302">MFKRTGWLLLLIVVVLLLALIVDVPGLATFVGFKQGWSVHKGLDLQGGTHLVYETDLSKVEPGGEGDAVTGVVDVIRRRVDALGVTEPVIQKTQDNSRVIVELPGVTDIDQAISLIGETAQLEFLEGILGKSIDENKQVISVNYEDWKDIGLTGAYFNRAEVQIDQSSTSLVRRPQVAIEFNAEGAKIFAEATKRNLQKPLAIFLDKELLSAPTVQDEITDGSALINGDFNLEAAKKLKIQLNAGALPVPVDLISQQNIGATLGQESVNKSVLAGVIGLLLVLLFMIIYYRLPGFVAAVALIMYAIIALAIYIYIPVTLTLAGIAGFLISIGMAIDANILIFERMKEEIREGRSVVAAIDAGFLRAWSSIRDSNMATLITCVILYYFGSGLIRGFAVTLGIGVIVSMFSAITITHTLLRLVASTGLVSKFKLWGAKEA</sequence>
<comment type="caution">
    <text evidence="13">The sequence shown here is derived from an EMBL/GenBank/DDBJ whole genome shotgun (WGS) entry which is preliminary data.</text>
</comment>
<feature type="transmembrane region" description="Helical" evidence="9">
    <location>
        <begin position="401"/>
        <end position="422"/>
    </location>
</feature>
<keyword evidence="2 9" id="KW-0813">Transport</keyword>
<feature type="domain" description="SecDF P1 head subdomain" evidence="12">
    <location>
        <begin position="148"/>
        <end position="249"/>
    </location>
</feature>
<dbReference type="InterPro" id="IPR022813">
    <property type="entry name" value="SecD/SecF_arch_bac"/>
</dbReference>
<protein>
    <recommendedName>
        <fullName evidence="9">Protein translocase subunit SecD</fullName>
    </recommendedName>
</protein>
<comment type="similarity">
    <text evidence="9">Belongs to the SecD/SecF family. SecD subfamily.</text>
</comment>
<dbReference type="Gene3D" id="3.30.1360.200">
    <property type="match status" value="1"/>
</dbReference>
<dbReference type="NCBIfam" id="TIGR01129">
    <property type="entry name" value="secD"/>
    <property type="match status" value="1"/>
</dbReference>
<dbReference type="InterPro" id="IPR055344">
    <property type="entry name" value="SecD_SecF_C_bact"/>
</dbReference>
<dbReference type="GO" id="GO:0006605">
    <property type="term" value="P:protein targeting"/>
    <property type="evidence" value="ECO:0007669"/>
    <property type="project" value="UniProtKB-UniRule"/>
</dbReference>
<dbReference type="Gene3D" id="3.30.70.3400">
    <property type="match status" value="1"/>
</dbReference>
<evidence type="ECO:0000256" key="5">
    <source>
        <dbReference type="ARBA" id="ARBA00022927"/>
    </source>
</evidence>
<dbReference type="InterPro" id="IPR005791">
    <property type="entry name" value="SecD"/>
</dbReference>
<dbReference type="InterPro" id="IPR001036">
    <property type="entry name" value="Acrflvin-R"/>
</dbReference>
<dbReference type="STRING" id="1798535.A2V68_01350"/>
<dbReference type="Pfam" id="PF22599">
    <property type="entry name" value="SecDF_P1_head"/>
    <property type="match status" value="1"/>
</dbReference>
<name>A0A1F4NTZ1_UNCK3</name>
<evidence type="ECO:0000256" key="9">
    <source>
        <dbReference type="HAMAP-Rule" id="MF_01463"/>
    </source>
</evidence>
<dbReference type="PANTHER" id="PTHR30081:SF1">
    <property type="entry name" value="PROTEIN TRANSLOCASE SUBUNIT SECD"/>
    <property type="match status" value="1"/>
</dbReference>
<comment type="subcellular location">
    <subcellularLocation>
        <location evidence="1 9">Cell membrane</location>
        <topology evidence="1 9">Multi-pass membrane protein</topology>
    </subcellularLocation>
</comment>
<evidence type="ECO:0000256" key="8">
    <source>
        <dbReference type="ARBA" id="ARBA00023136"/>
    </source>
</evidence>
<evidence type="ECO:0000256" key="1">
    <source>
        <dbReference type="ARBA" id="ARBA00004651"/>
    </source>
</evidence>
<dbReference type="HAMAP" id="MF_01463_B">
    <property type="entry name" value="SecD_B"/>
    <property type="match status" value="1"/>
</dbReference>
<evidence type="ECO:0000259" key="10">
    <source>
        <dbReference type="Pfam" id="PF02355"/>
    </source>
</evidence>
<feature type="domain" description="Protein translocase subunit SecDF P1" evidence="11">
    <location>
        <begin position="72"/>
        <end position="125"/>
    </location>
</feature>
<dbReference type="AlphaFoldDB" id="A0A1F4NTZ1"/>
<dbReference type="InterPro" id="IPR048631">
    <property type="entry name" value="SecD_1st"/>
</dbReference>
<comment type="function">
    <text evidence="9">Part of the Sec protein translocase complex. Interacts with the SecYEG preprotein conducting channel. SecDF uses the proton motive force (PMF) to complete protein translocation after the ATP-dependent function of SecA.</text>
</comment>
<accession>A0A1F4NTZ1</accession>
<feature type="transmembrane region" description="Helical" evidence="9">
    <location>
        <begin position="321"/>
        <end position="342"/>
    </location>
</feature>
<dbReference type="PANTHER" id="PTHR30081">
    <property type="entry name" value="PROTEIN-EXPORT MEMBRANE PROTEIN SEC"/>
    <property type="match status" value="1"/>
</dbReference>
<dbReference type="FunFam" id="1.20.1640.10:FF:000004">
    <property type="entry name" value="Protein translocase subunit SecD"/>
    <property type="match status" value="1"/>
</dbReference>
<evidence type="ECO:0000259" key="12">
    <source>
        <dbReference type="Pfam" id="PF22599"/>
    </source>
</evidence>
<dbReference type="PRINTS" id="PR00702">
    <property type="entry name" value="ACRIFLAVINRP"/>
</dbReference>
<dbReference type="NCBIfam" id="TIGR00916">
    <property type="entry name" value="2A0604s01"/>
    <property type="match status" value="1"/>
</dbReference>
<dbReference type="InterPro" id="IPR054384">
    <property type="entry name" value="SecDF_P1_head"/>
</dbReference>
<evidence type="ECO:0000313" key="14">
    <source>
        <dbReference type="Proteomes" id="UP000176651"/>
    </source>
</evidence>
<evidence type="ECO:0000256" key="7">
    <source>
        <dbReference type="ARBA" id="ARBA00023010"/>
    </source>
</evidence>
<keyword evidence="6 9" id="KW-1133">Transmembrane helix</keyword>
<keyword evidence="5 9" id="KW-0653">Protein transport</keyword>
<feature type="transmembrane region" description="Helical" evidence="9">
    <location>
        <begin position="375"/>
        <end position="395"/>
    </location>
</feature>
<dbReference type="EMBL" id="META01000003">
    <property type="protein sequence ID" value="OGB74372.1"/>
    <property type="molecule type" value="Genomic_DNA"/>
</dbReference>
<evidence type="ECO:0000259" key="11">
    <source>
        <dbReference type="Pfam" id="PF21760"/>
    </source>
</evidence>
<evidence type="ECO:0000313" key="13">
    <source>
        <dbReference type="EMBL" id="OGB74372.1"/>
    </source>
</evidence>
<gene>
    <name evidence="9" type="primary">secD</name>
    <name evidence="13" type="ORF">A2V68_01350</name>
</gene>
<dbReference type="SUPFAM" id="SSF82866">
    <property type="entry name" value="Multidrug efflux transporter AcrB transmembrane domain"/>
    <property type="match status" value="1"/>
</dbReference>
<organism evidence="13 14">
    <name type="scientific">candidate division Kazan bacterium RBG_13_50_9</name>
    <dbReference type="NCBI Taxonomy" id="1798535"/>
    <lineage>
        <taxon>Bacteria</taxon>
        <taxon>Bacteria division Kazan-3B-28</taxon>
    </lineage>
</organism>
<dbReference type="Pfam" id="PF21760">
    <property type="entry name" value="SecD_1st"/>
    <property type="match status" value="1"/>
</dbReference>
<dbReference type="GO" id="GO:0015450">
    <property type="term" value="F:protein-transporting ATPase activity"/>
    <property type="evidence" value="ECO:0007669"/>
    <property type="project" value="InterPro"/>
</dbReference>
<dbReference type="Gene3D" id="1.20.1640.10">
    <property type="entry name" value="Multidrug efflux transporter AcrB transmembrane domain"/>
    <property type="match status" value="1"/>
</dbReference>
<dbReference type="GO" id="GO:0065002">
    <property type="term" value="P:intracellular protein transmembrane transport"/>
    <property type="evidence" value="ECO:0007669"/>
    <property type="project" value="UniProtKB-UniRule"/>
</dbReference>
<dbReference type="Proteomes" id="UP000176651">
    <property type="component" value="Unassembled WGS sequence"/>
</dbReference>
<dbReference type="InterPro" id="IPR048634">
    <property type="entry name" value="SecD_SecF_C"/>
</dbReference>
<evidence type="ECO:0000256" key="2">
    <source>
        <dbReference type="ARBA" id="ARBA00022448"/>
    </source>
</evidence>
<keyword evidence="7 9" id="KW-0811">Translocation</keyword>
<comment type="caution">
    <text evidence="9">Lacks conserved residue(s) required for the propagation of feature annotation.</text>
</comment>
<evidence type="ECO:0000256" key="4">
    <source>
        <dbReference type="ARBA" id="ARBA00022692"/>
    </source>
</evidence>
<keyword evidence="8 9" id="KW-0472">Membrane</keyword>
<keyword evidence="3 9" id="KW-1003">Cell membrane</keyword>
<feature type="transmembrane region" description="Helical" evidence="9">
    <location>
        <begin position="295"/>
        <end position="315"/>
    </location>
</feature>
<reference evidence="13 14" key="1">
    <citation type="journal article" date="2016" name="Nat. Commun.">
        <title>Thousands of microbial genomes shed light on interconnected biogeochemical processes in an aquifer system.</title>
        <authorList>
            <person name="Anantharaman K."/>
            <person name="Brown C.T."/>
            <person name="Hug L.A."/>
            <person name="Sharon I."/>
            <person name="Castelle C.J."/>
            <person name="Probst A.J."/>
            <person name="Thomas B.C."/>
            <person name="Singh A."/>
            <person name="Wilkins M.J."/>
            <person name="Karaoz U."/>
            <person name="Brodie E.L."/>
            <person name="Williams K.H."/>
            <person name="Hubbard S.S."/>
            <person name="Banfield J.F."/>
        </authorList>
    </citation>
    <scope>NUCLEOTIDE SEQUENCE [LARGE SCALE GENOMIC DNA]</scope>
</reference>
<comment type="subunit">
    <text evidence="9">Forms a complex with SecF. Part of the essential Sec protein translocation apparatus which comprises SecA, SecYEG and auxiliary proteins SecDF. Other proteins may also be involved.</text>
</comment>